<keyword evidence="4" id="KW-0804">Transcription</keyword>
<dbReference type="Gene3D" id="1.10.10.10">
    <property type="entry name" value="Winged helix-like DNA-binding domain superfamily/Winged helix DNA-binding domain"/>
    <property type="match status" value="1"/>
</dbReference>
<evidence type="ECO:0000259" key="6">
    <source>
        <dbReference type="PROSITE" id="PS50931"/>
    </source>
</evidence>
<evidence type="ECO:0000256" key="3">
    <source>
        <dbReference type="ARBA" id="ARBA00023125"/>
    </source>
</evidence>
<dbReference type="Proteomes" id="UP001550739">
    <property type="component" value="Unassembled WGS sequence"/>
</dbReference>
<proteinExistence type="inferred from homology"/>
<evidence type="ECO:0000313" key="7">
    <source>
        <dbReference type="EMBL" id="MEU3787986.1"/>
    </source>
</evidence>
<keyword evidence="8" id="KW-1185">Reference proteome</keyword>
<dbReference type="InterPro" id="IPR005119">
    <property type="entry name" value="LysR_subst-bd"/>
</dbReference>
<dbReference type="EMBL" id="JBEZVE010000063">
    <property type="protein sequence ID" value="MEU3787986.1"/>
    <property type="molecule type" value="Genomic_DNA"/>
</dbReference>
<evidence type="ECO:0000313" key="8">
    <source>
        <dbReference type="Proteomes" id="UP001550739"/>
    </source>
</evidence>
<dbReference type="PROSITE" id="PS50931">
    <property type="entry name" value="HTH_LYSR"/>
    <property type="match status" value="1"/>
</dbReference>
<feature type="region of interest" description="Disordered" evidence="5">
    <location>
        <begin position="288"/>
        <end position="313"/>
    </location>
</feature>
<evidence type="ECO:0000256" key="2">
    <source>
        <dbReference type="ARBA" id="ARBA00023015"/>
    </source>
</evidence>
<dbReference type="Pfam" id="PF00126">
    <property type="entry name" value="HTH_1"/>
    <property type="match status" value="1"/>
</dbReference>
<evidence type="ECO:0000256" key="4">
    <source>
        <dbReference type="ARBA" id="ARBA00023163"/>
    </source>
</evidence>
<organism evidence="7 8">
    <name type="scientific">Streptomyces sp. 900129855</name>
    <dbReference type="NCBI Taxonomy" id="3155129"/>
    <lineage>
        <taxon>Bacteria</taxon>
        <taxon>Bacillati</taxon>
        <taxon>Actinomycetota</taxon>
        <taxon>Actinomycetes</taxon>
        <taxon>Kitasatosporales</taxon>
        <taxon>Streptomycetaceae</taxon>
        <taxon>Streptomyces</taxon>
    </lineage>
</organism>
<evidence type="ECO:0000256" key="1">
    <source>
        <dbReference type="ARBA" id="ARBA00009437"/>
    </source>
</evidence>
<dbReference type="InterPro" id="IPR036390">
    <property type="entry name" value="WH_DNA-bd_sf"/>
</dbReference>
<reference evidence="7 8" key="1">
    <citation type="submission" date="2024-06" db="EMBL/GenBank/DDBJ databases">
        <title>The Natural Products Discovery Center: Release of the First 8490 Sequenced Strains for Exploring Actinobacteria Biosynthetic Diversity.</title>
        <authorList>
            <person name="Kalkreuter E."/>
            <person name="Kautsar S.A."/>
            <person name="Yang D."/>
            <person name="Bader C.D."/>
            <person name="Teijaro C.N."/>
            <person name="Fluegel L."/>
            <person name="Davis C.M."/>
            <person name="Simpson J.R."/>
            <person name="Lauterbach L."/>
            <person name="Steele A.D."/>
            <person name="Gui C."/>
            <person name="Meng S."/>
            <person name="Li G."/>
            <person name="Viehrig K."/>
            <person name="Ye F."/>
            <person name="Su P."/>
            <person name="Kiefer A.F."/>
            <person name="Nichols A."/>
            <person name="Cepeda A.J."/>
            <person name="Yan W."/>
            <person name="Fan B."/>
            <person name="Jiang Y."/>
            <person name="Adhikari A."/>
            <person name="Zheng C.-J."/>
            <person name="Schuster L."/>
            <person name="Cowan T.M."/>
            <person name="Smanski M.J."/>
            <person name="Chevrette M.G."/>
            <person name="De Carvalho L.P.S."/>
            <person name="Shen B."/>
        </authorList>
    </citation>
    <scope>NUCLEOTIDE SEQUENCE [LARGE SCALE GENOMIC DNA]</scope>
    <source>
        <strain evidence="7 8">NPDC033843</strain>
    </source>
</reference>
<dbReference type="SUPFAM" id="SSF46785">
    <property type="entry name" value="Winged helix' DNA-binding domain"/>
    <property type="match status" value="1"/>
</dbReference>
<dbReference type="RefSeq" id="WP_334573634.1">
    <property type="nucleotide sequence ID" value="NZ_JBEZVE010000063.1"/>
</dbReference>
<dbReference type="SUPFAM" id="SSF53850">
    <property type="entry name" value="Periplasmic binding protein-like II"/>
    <property type="match status" value="1"/>
</dbReference>
<gene>
    <name evidence="7" type="ORF">AB0E89_47080</name>
</gene>
<dbReference type="InterPro" id="IPR000847">
    <property type="entry name" value="LysR_HTH_N"/>
</dbReference>
<dbReference type="Gene3D" id="3.40.190.10">
    <property type="entry name" value="Periplasmic binding protein-like II"/>
    <property type="match status" value="2"/>
</dbReference>
<feature type="domain" description="HTH lysR-type" evidence="6">
    <location>
        <begin position="1"/>
        <end position="59"/>
    </location>
</feature>
<dbReference type="InterPro" id="IPR036388">
    <property type="entry name" value="WH-like_DNA-bd_sf"/>
</dbReference>
<protein>
    <submittedName>
        <fullName evidence="7">LysR substrate-binding domain-containing protein</fullName>
    </submittedName>
</protein>
<keyword evidence="3" id="KW-0238">DNA-binding</keyword>
<comment type="caution">
    <text evidence="7">The sequence shown here is derived from an EMBL/GenBank/DDBJ whole genome shotgun (WGS) entry which is preliminary data.</text>
</comment>
<dbReference type="Pfam" id="PF03466">
    <property type="entry name" value="LysR_substrate"/>
    <property type="match status" value="1"/>
</dbReference>
<sequence length="313" mass="33058">MTTTPRLRAFVAVADAGSVRGAAQRLLLTESAVSAAIAALTREVGVPLMEREGRSVRLTRSGQTYADYARTILGLHDEALAAARGDIDPERGQVRLASVTSAAEHVLPSVLAGFLQRYPGVDLGLEVGTSERVWALLSSHEADLVIAGRPPVGLDTAVQAIRPNELVVVAAPDLAERFDLGRTTWLLREAGSGTHVTCETLLAGLEVDPPRLTLGSNGAVVAGAVAGVGVTMVSRDAVARELATGELAEVEVPGTPLRRPWHAVTHLRTSASTSLLLEYLLDNEHTTGWRRPAPAGFPRRSTRRGVGADGLRS</sequence>
<name>A0ABV2ZZF7_9ACTN</name>
<evidence type="ECO:0000256" key="5">
    <source>
        <dbReference type="SAM" id="MobiDB-lite"/>
    </source>
</evidence>
<comment type="similarity">
    <text evidence="1">Belongs to the LysR transcriptional regulatory family.</text>
</comment>
<keyword evidence="2" id="KW-0805">Transcription regulation</keyword>
<accession>A0ABV2ZZF7</accession>
<dbReference type="PANTHER" id="PTHR30126">
    <property type="entry name" value="HTH-TYPE TRANSCRIPTIONAL REGULATOR"/>
    <property type="match status" value="1"/>
</dbReference>
<dbReference type="PANTHER" id="PTHR30126:SF39">
    <property type="entry name" value="HTH-TYPE TRANSCRIPTIONAL REGULATOR CYSL"/>
    <property type="match status" value="1"/>
</dbReference>